<comment type="caution">
    <text evidence="2">The sequence shown here is derived from an EMBL/GenBank/DDBJ whole genome shotgun (WGS) entry which is preliminary data.</text>
</comment>
<gene>
    <name evidence="2" type="ORF">HNQ38_002742</name>
</gene>
<evidence type="ECO:0000313" key="2">
    <source>
        <dbReference type="EMBL" id="MBB5144626.1"/>
    </source>
</evidence>
<dbReference type="EMBL" id="JACHGO010000009">
    <property type="protein sequence ID" value="MBB5144626.1"/>
    <property type="molecule type" value="Genomic_DNA"/>
</dbReference>
<sequence>MCGASVGNKQHATRLEQQTLYNYNQLQFMPDLMMRPANYPCLPRPSRSKPVRSADIAWRVAPLCADKTRAKAPPHRLSGTVFLCADKSVQCQHILFLPDFSAHHQATKLSFLAPIFSIQSQPAIGIARRAGRSPSAARKLPEQEPRSPRKRKVFTSLRG</sequence>
<keyword evidence="3" id="KW-1185">Reference proteome</keyword>
<accession>A0A7W8C341</accession>
<proteinExistence type="predicted"/>
<evidence type="ECO:0000256" key="1">
    <source>
        <dbReference type="SAM" id="MobiDB-lite"/>
    </source>
</evidence>
<protein>
    <submittedName>
        <fullName evidence="2">Uncharacterized protein</fullName>
    </submittedName>
</protein>
<dbReference type="Proteomes" id="UP000539075">
    <property type="component" value="Unassembled WGS sequence"/>
</dbReference>
<reference evidence="2 3" key="1">
    <citation type="submission" date="2020-08" db="EMBL/GenBank/DDBJ databases">
        <title>Genomic Encyclopedia of Type Strains, Phase IV (KMG-IV): sequencing the most valuable type-strain genomes for metagenomic binning, comparative biology and taxonomic classification.</title>
        <authorList>
            <person name="Goeker M."/>
        </authorList>
    </citation>
    <scope>NUCLEOTIDE SEQUENCE [LARGE SCALE GENOMIC DNA]</scope>
    <source>
        <strain evidence="2 3">DSM 11275</strain>
    </source>
</reference>
<feature type="region of interest" description="Disordered" evidence="1">
    <location>
        <begin position="128"/>
        <end position="159"/>
    </location>
</feature>
<dbReference type="AlphaFoldDB" id="A0A7W8C341"/>
<organism evidence="2 3">
    <name type="scientific">Desulfovibrio intestinalis</name>
    <dbReference type="NCBI Taxonomy" id="58621"/>
    <lineage>
        <taxon>Bacteria</taxon>
        <taxon>Pseudomonadati</taxon>
        <taxon>Thermodesulfobacteriota</taxon>
        <taxon>Desulfovibrionia</taxon>
        <taxon>Desulfovibrionales</taxon>
        <taxon>Desulfovibrionaceae</taxon>
        <taxon>Desulfovibrio</taxon>
    </lineage>
</organism>
<evidence type="ECO:0000313" key="3">
    <source>
        <dbReference type="Proteomes" id="UP000539075"/>
    </source>
</evidence>
<name>A0A7W8C341_9BACT</name>